<dbReference type="Proteomes" id="UP000664034">
    <property type="component" value="Unassembled WGS sequence"/>
</dbReference>
<protein>
    <submittedName>
        <fullName evidence="3">Uncharacterized protein</fullName>
    </submittedName>
</protein>
<name>A0A939GI31_9BACT</name>
<dbReference type="RefSeq" id="WP_207365735.1">
    <property type="nucleotide sequence ID" value="NZ_JAFMYV010000008.1"/>
</dbReference>
<accession>A0A939GI31</accession>
<gene>
    <name evidence="3" type="ORF">J2I47_16745</name>
</gene>
<dbReference type="EMBL" id="JAFMYV010000008">
    <property type="protein sequence ID" value="MBO0938203.1"/>
    <property type="molecule type" value="Genomic_DNA"/>
</dbReference>
<reference evidence="3" key="1">
    <citation type="submission" date="2021-03" db="EMBL/GenBank/DDBJ databases">
        <title>Fibrella sp. HMF5335 genome sequencing and assembly.</title>
        <authorList>
            <person name="Kang H."/>
            <person name="Kim H."/>
            <person name="Bae S."/>
            <person name="Joh K."/>
        </authorList>
    </citation>
    <scope>NUCLEOTIDE SEQUENCE</scope>
    <source>
        <strain evidence="3">HMF5335</strain>
    </source>
</reference>
<evidence type="ECO:0000313" key="3">
    <source>
        <dbReference type="EMBL" id="MBO0938203.1"/>
    </source>
</evidence>
<evidence type="ECO:0000313" key="4">
    <source>
        <dbReference type="Proteomes" id="UP000664034"/>
    </source>
</evidence>
<keyword evidence="4" id="KW-1185">Reference proteome</keyword>
<dbReference type="AlphaFoldDB" id="A0A939GI31"/>
<organism evidence="3 4">
    <name type="scientific">Fibrella rubiginis</name>
    <dbReference type="NCBI Taxonomy" id="2817060"/>
    <lineage>
        <taxon>Bacteria</taxon>
        <taxon>Pseudomonadati</taxon>
        <taxon>Bacteroidota</taxon>
        <taxon>Cytophagia</taxon>
        <taxon>Cytophagales</taxon>
        <taxon>Spirosomataceae</taxon>
        <taxon>Fibrella</taxon>
    </lineage>
</organism>
<proteinExistence type="predicted"/>
<keyword evidence="1" id="KW-0175">Coiled coil</keyword>
<evidence type="ECO:0000256" key="2">
    <source>
        <dbReference type="SAM" id="MobiDB-lite"/>
    </source>
</evidence>
<comment type="caution">
    <text evidence="3">The sequence shown here is derived from an EMBL/GenBank/DDBJ whole genome shotgun (WGS) entry which is preliminary data.</text>
</comment>
<feature type="coiled-coil region" evidence="1">
    <location>
        <begin position="367"/>
        <end position="394"/>
    </location>
</feature>
<sequence>MEMFITNTFLSTKDWEAICQPVIEEHALADFLSVNAPDIVHENAFFRDAEGNPVEPVSVNFCEDGTITDQDGMPLKGIPYTLSNQKRLAIKDDPTDFFEIFQRELQSRGLIDKVFTHGLFKIELTKEINRLIELHKSRATYQRINIEVLALAVSFLEYLSQPSTAPPGRNEPDQAIRPAPATKQVRPISQPSTNEVSEKVDSNTHGFETAFINQLAQESMTPEKPASYPVYDDQRLQTDYKYRYDKVDELVAYMATIEPYTERVLYFMRVSQDMGLELSMFNRGGRKLAERKSEYNGNAFLDEAGNTVPYKIWSLPYRNDTEHIISKKQWFLAIRHELYPAFERWENIPLEQRKAEFMAATSIVNPAEKVHFHLAQIEDDIKELQEEYDIFQKGKTGEEAWEPDKIKRQRLKASALIERELVGVNAINWLAFHHSKYLQLFGILWDMVAFKLFLLSLSQPINDSTNNVPESTATDKDREATKDKQNNIRLFSDLLAGSFTKKELDNLLIHVRMKDQLTGKNIWPQKYKSAIWGIIDALDAKNHLIKTTRTEFGKSLGDYIGLGSTRVKDGHSTIQDVIKKKALSYLNQPVNSKK</sequence>
<evidence type="ECO:0000256" key="1">
    <source>
        <dbReference type="SAM" id="Coils"/>
    </source>
</evidence>
<feature type="region of interest" description="Disordered" evidence="2">
    <location>
        <begin position="163"/>
        <end position="200"/>
    </location>
</feature>